<evidence type="ECO:0000256" key="2">
    <source>
        <dbReference type="SAM" id="MobiDB-lite"/>
    </source>
</evidence>
<reference evidence="4 5" key="1">
    <citation type="submission" date="2020-10" db="EMBL/GenBank/DDBJ databases">
        <title>Sequencing the genomes of 1000 actinobacteria strains.</title>
        <authorList>
            <person name="Klenk H.-P."/>
        </authorList>
    </citation>
    <scope>NUCLEOTIDE SEQUENCE [LARGE SCALE GENOMIC DNA]</scope>
    <source>
        <strain evidence="4 5">DSM 15666</strain>
    </source>
</reference>
<dbReference type="InterPro" id="IPR003808">
    <property type="entry name" value="Fe-S_metab-assoc_dom"/>
</dbReference>
<feature type="region of interest" description="Disordered" evidence="2">
    <location>
        <begin position="1"/>
        <end position="29"/>
    </location>
</feature>
<dbReference type="Proteomes" id="UP000643525">
    <property type="component" value="Unassembled WGS sequence"/>
</dbReference>
<evidence type="ECO:0000313" key="4">
    <source>
        <dbReference type="EMBL" id="MBE1523801.1"/>
    </source>
</evidence>
<dbReference type="Pfam" id="PF02657">
    <property type="entry name" value="SufE"/>
    <property type="match status" value="1"/>
</dbReference>
<dbReference type="SUPFAM" id="SSF82649">
    <property type="entry name" value="SufE/NifU"/>
    <property type="match status" value="1"/>
</dbReference>
<keyword evidence="5" id="KW-1185">Reference proteome</keyword>
<name>A0ABR9JD05_9MICC</name>
<feature type="compositionally biased region" description="Polar residues" evidence="2">
    <location>
        <begin position="1"/>
        <end position="27"/>
    </location>
</feature>
<comment type="caution">
    <text evidence="4">The sequence shown here is derived from an EMBL/GenBank/DDBJ whole genome shotgun (WGS) entry which is preliminary data.</text>
</comment>
<dbReference type="Gene3D" id="3.90.1010.10">
    <property type="match status" value="1"/>
</dbReference>
<proteinExistence type="inferred from homology"/>
<evidence type="ECO:0000313" key="5">
    <source>
        <dbReference type="Proteomes" id="UP000643525"/>
    </source>
</evidence>
<dbReference type="EMBL" id="JADBED010000001">
    <property type="protein sequence ID" value="MBE1523801.1"/>
    <property type="molecule type" value="Genomic_DNA"/>
</dbReference>
<dbReference type="PANTHER" id="PTHR43597">
    <property type="entry name" value="SULFUR ACCEPTOR PROTEIN CSDE"/>
    <property type="match status" value="1"/>
</dbReference>
<sequence>MSDQDAQTAPGTGSAHTAESGSSSTELPAQLAEVVEEFAELEERQKLELLLEFSRELPELPARYTGGYGQMEEVVECQTPLFLTVEYDDDAGTAQLFFAAPPEAPTTRGFAAILHEGLSGLSFEQILAVPEDLSERLGLARAITPLRLRGMTAMLGRIKRNIRAHLAETDPAQAG</sequence>
<feature type="domain" description="Fe-S metabolism associated" evidence="3">
    <location>
        <begin position="35"/>
        <end position="160"/>
    </location>
</feature>
<dbReference type="RefSeq" id="WP_192594900.1">
    <property type="nucleotide sequence ID" value="NZ_BAAALJ010000014.1"/>
</dbReference>
<evidence type="ECO:0000259" key="3">
    <source>
        <dbReference type="Pfam" id="PF02657"/>
    </source>
</evidence>
<gene>
    <name evidence="4" type="ORF">H4W27_000919</name>
</gene>
<dbReference type="PANTHER" id="PTHR43597:SF5">
    <property type="entry name" value="SUFE-LIKE PROTEIN 2, CHLOROPLASTIC"/>
    <property type="match status" value="1"/>
</dbReference>
<accession>A0ABR9JD05</accession>
<organism evidence="4 5">
    <name type="scientific">Nesterenkonia lutea</name>
    <dbReference type="NCBI Taxonomy" id="272919"/>
    <lineage>
        <taxon>Bacteria</taxon>
        <taxon>Bacillati</taxon>
        <taxon>Actinomycetota</taxon>
        <taxon>Actinomycetes</taxon>
        <taxon>Micrococcales</taxon>
        <taxon>Micrococcaceae</taxon>
        <taxon>Nesterenkonia</taxon>
    </lineage>
</organism>
<evidence type="ECO:0000256" key="1">
    <source>
        <dbReference type="ARBA" id="ARBA00010282"/>
    </source>
</evidence>
<protein>
    <submittedName>
        <fullName evidence="4">Cysteine desulfuration protein SufE</fullName>
    </submittedName>
</protein>
<comment type="similarity">
    <text evidence="1">Belongs to the SufE family.</text>
</comment>